<keyword evidence="1" id="KW-0472">Membrane</keyword>
<keyword evidence="2" id="KW-0732">Signal</keyword>
<evidence type="ECO:0000256" key="2">
    <source>
        <dbReference type="SAM" id="SignalP"/>
    </source>
</evidence>
<gene>
    <name evidence="3" type="ORF">FGS76_16775</name>
</gene>
<protein>
    <recommendedName>
        <fullName evidence="5">Multidrug transporter</fullName>
    </recommendedName>
</protein>
<feature type="transmembrane region" description="Helical" evidence="1">
    <location>
        <begin position="49"/>
        <end position="71"/>
    </location>
</feature>
<evidence type="ECO:0008006" key="5">
    <source>
        <dbReference type="Google" id="ProtNLM"/>
    </source>
</evidence>
<dbReference type="RefSeq" id="WP_138773795.1">
    <property type="nucleotide sequence ID" value="NZ_JBHSSX010000063.1"/>
</dbReference>
<comment type="caution">
    <text evidence="3">The sequence shown here is derived from an EMBL/GenBank/DDBJ whole genome shotgun (WGS) entry which is preliminary data.</text>
</comment>
<organism evidence="3 4">
    <name type="scientific">Alloalcanivorax gelatiniphagus</name>
    <dbReference type="NCBI Taxonomy" id="1194167"/>
    <lineage>
        <taxon>Bacteria</taxon>
        <taxon>Pseudomonadati</taxon>
        <taxon>Pseudomonadota</taxon>
        <taxon>Gammaproteobacteria</taxon>
        <taxon>Oceanospirillales</taxon>
        <taxon>Alcanivoracaceae</taxon>
        <taxon>Alloalcanivorax</taxon>
    </lineage>
</organism>
<dbReference type="Proteomes" id="UP000739180">
    <property type="component" value="Unassembled WGS sequence"/>
</dbReference>
<keyword evidence="4" id="KW-1185">Reference proteome</keyword>
<feature type="chain" id="PRO_5046446277" description="Multidrug transporter" evidence="2">
    <location>
        <begin position="26"/>
        <end position="117"/>
    </location>
</feature>
<accession>A0ABY2XH01</accession>
<proteinExistence type="predicted"/>
<name>A0ABY2XH01_9GAMM</name>
<feature type="signal peptide" evidence="2">
    <location>
        <begin position="1"/>
        <end position="25"/>
    </location>
</feature>
<sequence length="117" mass="12228">MKRALRLAAATALASTLSLTAPAQAREMDLDDARPSALAMFGDALIVRPVMTVATVGGAAIWLVTLPFSVIGGNPGEAADTLVKDPAATAFVRCLGCTPQQHDRLRADKRVAQANEE</sequence>
<dbReference type="EMBL" id="VCQT01000045">
    <property type="protein sequence ID" value="TMW10959.1"/>
    <property type="molecule type" value="Genomic_DNA"/>
</dbReference>
<keyword evidence="1" id="KW-1133">Transmembrane helix</keyword>
<reference evidence="3 4" key="1">
    <citation type="submission" date="2019-05" db="EMBL/GenBank/DDBJ databases">
        <title>Genome of Alcanivorax gelatiniphagus, an oil degrading marine bacteria.</title>
        <authorList>
            <person name="Kwon K.K."/>
        </authorList>
    </citation>
    <scope>NUCLEOTIDE SEQUENCE [LARGE SCALE GENOMIC DNA]</scope>
    <source>
        <strain evidence="3 4">MEBiC 08158</strain>
    </source>
</reference>
<evidence type="ECO:0000256" key="1">
    <source>
        <dbReference type="SAM" id="Phobius"/>
    </source>
</evidence>
<keyword evidence="1" id="KW-0812">Transmembrane</keyword>
<evidence type="ECO:0000313" key="4">
    <source>
        <dbReference type="Proteomes" id="UP000739180"/>
    </source>
</evidence>
<evidence type="ECO:0000313" key="3">
    <source>
        <dbReference type="EMBL" id="TMW10959.1"/>
    </source>
</evidence>